<protein>
    <recommendedName>
        <fullName evidence="5">Cohesin domain-containing protein</fullName>
    </recommendedName>
</protein>
<keyword evidence="1" id="KW-0472">Membrane</keyword>
<dbReference type="AlphaFoldDB" id="A0A3E0UFP5"/>
<feature type="chain" id="PRO_5017827552" description="Cohesin domain-containing protein" evidence="2">
    <location>
        <begin position="27"/>
        <end position="204"/>
    </location>
</feature>
<keyword evidence="2" id="KW-0732">Signal</keyword>
<dbReference type="OrthoDB" id="9956426at2"/>
<keyword evidence="1" id="KW-0812">Transmembrane</keyword>
<reference evidence="3 4" key="1">
    <citation type="submission" date="2018-08" db="EMBL/GenBank/DDBJ databases">
        <title>Thalassotalea euphylliae genome.</title>
        <authorList>
            <person name="Summers S."/>
            <person name="Rice S.A."/>
            <person name="Freckelton M.L."/>
            <person name="Nedved B.T."/>
            <person name="Hadfield M.G."/>
        </authorList>
    </citation>
    <scope>NUCLEOTIDE SEQUENCE [LARGE SCALE GENOMIC DNA]</scope>
    <source>
        <strain evidence="3 4">H2</strain>
    </source>
</reference>
<dbReference type="SUPFAM" id="SSF49384">
    <property type="entry name" value="Carbohydrate-binding domain"/>
    <property type="match status" value="1"/>
</dbReference>
<proteinExistence type="predicted"/>
<evidence type="ECO:0000313" key="3">
    <source>
        <dbReference type="EMBL" id="REL35851.1"/>
    </source>
</evidence>
<sequence length="204" mass="21380">MKNFTKVISKTLLTAVLAITSHASLATILTVEVADQAYQVGDLVTADIVISDIEQLAGSPVEVASFSLDFLFDSTEVTNAQVTFGNLLDLGVFGSSQSDVNNGDSLAIDEVSLESPFDLFFEQNLVSSFVLASVQFELTSAGTVDFSLANVSLTDGFGTSGVFAPASLDLRGASFAVSSAQVPVPASAALMLLPLLFLVRKRDS</sequence>
<evidence type="ECO:0000313" key="4">
    <source>
        <dbReference type="Proteomes" id="UP000256999"/>
    </source>
</evidence>
<dbReference type="InterPro" id="IPR008965">
    <property type="entry name" value="CBM2/CBM3_carb-bd_dom_sf"/>
</dbReference>
<comment type="caution">
    <text evidence="3">The sequence shown here is derived from an EMBL/GenBank/DDBJ whole genome shotgun (WGS) entry which is preliminary data.</text>
</comment>
<feature type="transmembrane region" description="Helical" evidence="1">
    <location>
        <begin position="182"/>
        <end position="199"/>
    </location>
</feature>
<dbReference type="EMBL" id="QUOV01000001">
    <property type="protein sequence ID" value="REL35851.1"/>
    <property type="molecule type" value="Genomic_DNA"/>
</dbReference>
<dbReference type="GO" id="GO:0030246">
    <property type="term" value="F:carbohydrate binding"/>
    <property type="evidence" value="ECO:0007669"/>
    <property type="project" value="InterPro"/>
</dbReference>
<keyword evidence="1" id="KW-1133">Transmembrane helix</keyword>
<gene>
    <name evidence="3" type="ORF">DXX92_11190</name>
</gene>
<dbReference type="Gene3D" id="2.60.40.680">
    <property type="match status" value="1"/>
</dbReference>
<dbReference type="RefSeq" id="WP_116000518.1">
    <property type="nucleotide sequence ID" value="NZ_QUOV01000001.1"/>
</dbReference>
<dbReference type="Proteomes" id="UP000256999">
    <property type="component" value="Unassembled WGS sequence"/>
</dbReference>
<evidence type="ECO:0008006" key="5">
    <source>
        <dbReference type="Google" id="ProtNLM"/>
    </source>
</evidence>
<organism evidence="3 4">
    <name type="scientific">Thalassotalea euphylliae</name>
    <dbReference type="NCBI Taxonomy" id="1655234"/>
    <lineage>
        <taxon>Bacteria</taxon>
        <taxon>Pseudomonadati</taxon>
        <taxon>Pseudomonadota</taxon>
        <taxon>Gammaproteobacteria</taxon>
        <taxon>Alteromonadales</taxon>
        <taxon>Colwelliaceae</taxon>
        <taxon>Thalassotalea</taxon>
    </lineage>
</organism>
<evidence type="ECO:0000256" key="1">
    <source>
        <dbReference type="SAM" id="Phobius"/>
    </source>
</evidence>
<accession>A0A3E0UFP5</accession>
<name>A0A3E0UFP5_9GAMM</name>
<feature type="signal peptide" evidence="2">
    <location>
        <begin position="1"/>
        <end position="26"/>
    </location>
</feature>
<evidence type="ECO:0000256" key="2">
    <source>
        <dbReference type="SAM" id="SignalP"/>
    </source>
</evidence>